<feature type="transmembrane region" description="Helical" evidence="2">
    <location>
        <begin position="108"/>
        <end position="128"/>
    </location>
</feature>
<proteinExistence type="predicted"/>
<organism evidence="3 4">
    <name type="scientific">Ascobolus immersus RN42</name>
    <dbReference type="NCBI Taxonomy" id="1160509"/>
    <lineage>
        <taxon>Eukaryota</taxon>
        <taxon>Fungi</taxon>
        <taxon>Dikarya</taxon>
        <taxon>Ascomycota</taxon>
        <taxon>Pezizomycotina</taxon>
        <taxon>Pezizomycetes</taxon>
        <taxon>Pezizales</taxon>
        <taxon>Ascobolaceae</taxon>
        <taxon>Ascobolus</taxon>
    </lineage>
</organism>
<evidence type="ECO:0000256" key="2">
    <source>
        <dbReference type="SAM" id="Phobius"/>
    </source>
</evidence>
<dbReference type="Proteomes" id="UP000275078">
    <property type="component" value="Unassembled WGS sequence"/>
</dbReference>
<accession>A0A3N4HV37</accession>
<evidence type="ECO:0000313" key="4">
    <source>
        <dbReference type="Proteomes" id="UP000275078"/>
    </source>
</evidence>
<keyword evidence="4" id="KW-1185">Reference proteome</keyword>
<keyword evidence="2" id="KW-0472">Membrane</keyword>
<reference evidence="3 4" key="1">
    <citation type="journal article" date="2018" name="Nat. Ecol. Evol.">
        <title>Pezizomycetes genomes reveal the molecular basis of ectomycorrhizal truffle lifestyle.</title>
        <authorList>
            <person name="Murat C."/>
            <person name="Payen T."/>
            <person name="Noel B."/>
            <person name="Kuo A."/>
            <person name="Morin E."/>
            <person name="Chen J."/>
            <person name="Kohler A."/>
            <person name="Krizsan K."/>
            <person name="Balestrini R."/>
            <person name="Da Silva C."/>
            <person name="Montanini B."/>
            <person name="Hainaut M."/>
            <person name="Levati E."/>
            <person name="Barry K.W."/>
            <person name="Belfiori B."/>
            <person name="Cichocki N."/>
            <person name="Clum A."/>
            <person name="Dockter R.B."/>
            <person name="Fauchery L."/>
            <person name="Guy J."/>
            <person name="Iotti M."/>
            <person name="Le Tacon F."/>
            <person name="Lindquist E.A."/>
            <person name="Lipzen A."/>
            <person name="Malagnac F."/>
            <person name="Mello A."/>
            <person name="Molinier V."/>
            <person name="Miyauchi S."/>
            <person name="Poulain J."/>
            <person name="Riccioni C."/>
            <person name="Rubini A."/>
            <person name="Sitrit Y."/>
            <person name="Splivallo R."/>
            <person name="Traeger S."/>
            <person name="Wang M."/>
            <person name="Zifcakova L."/>
            <person name="Wipf D."/>
            <person name="Zambonelli A."/>
            <person name="Paolocci F."/>
            <person name="Nowrousian M."/>
            <person name="Ottonello S."/>
            <person name="Baldrian P."/>
            <person name="Spatafora J.W."/>
            <person name="Henrissat B."/>
            <person name="Nagy L.G."/>
            <person name="Aury J.M."/>
            <person name="Wincker P."/>
            <person name="Grigoriev I.V."/>
            <person name="Bonfante P."/>
            <person name="Martin F.M."/>
        </authorList>
    </citation>
    <scope>NUCLEOTIDE SEQUENCE [LARGE SCALE GENOMIC DNA]</scope>
    <source>
        <strain evidence="3 4">RN42</strain>
    </source>
</reference>
<gene>
    <name evidence="3" type="ORF">BJ508DRAFT_309942</name>
</gene>
<protein>
    <submittedName>
        <fullName evidence="3">Uncharacterized protein</fullName>
    </submittedName>
</protein>
<sequence>MASTTCGSETDLPPNHSRPSQHFQHATSQGNSRQINGSVTHSEKITYSIYCSGTPPPPEDLPASRDSKVNPFDSDFLSFGKMLPAAVANATGGDRKLSRPFLAAPETAAHRPLVVCIVTLVGVLLYVVQQMSWACAAG</sequence>
<feature type="region of interest" description="Disordered" evidence="1">
    <location>
        <begin position="1"/>
        <end position="38"/>
    </location>
</feature>
<feature type="compositionally biased region" description="Polar residues" evidence="1">
    <location>
        <begin position="17"/>
        <end position="38"/>
    </location>
</feature>
<keyword evidence="2" id="KW-0812">Transmembrane</keyword>
<name>A0A3N4HV37_ASCIM</name>
<evidence type="ECO:0000313" key="3">
    <source>
        <dbReference type="EMBL" id="RPA77702.1"/>
    </source>
</evidence>
<keyword evidence="2" id="KW-1133">Transmembrane helix</keyword>
<dbReference type="EMBL" id="ML119722">
    <property type="protein sequence ID" value="RPA77702.1"/>
    <property type="molecule type" value="Genomic_DNA"/>
</dbReference>
<dbReference type="AlphaFoldDB" id="A0A3N4HV37"/>
<evidence type="ECO:0000256" key="1">
    <source>
        <dbReference type="SAM" id="MobiDB-lite"/>
    </source>
</evidence>